<accession>A0A6S7GYD3</accession>
<dbReference type="PROSITE" id="PS51270">
    <property type="entry name" value="ZF_CTCHY"/>
    <property type="match status" value="1"/>
</dbReference>
<dbReference type="InterPro" id="IPR011029">
    <property type="entry name" value="DEATH-like_dom_sf"/>
</dbReference>
<dbReference type="SUPFAM" id="SSF47986">
    <property type="entry name" value="DEATH domain"/>
    <property type="match status" value="1"/>
</dbReference>
<dbReference type="GO" id="GO:0006511">
    <property type="term" value="P:ubiquitin-dependent protein catabolic process"/>
    <property type="evidence" value="ECO:0007669"/>
    <property type="project" value="TreeGrafter"/>
</dbReference>
<reference evidence="2" key="1">
    <citation type="submission" date="2020-04" db="EMBL/GenBank/DDBJ databases">
        <authorList>
            <person name="Alioto T."/>
            <person name="Alioto T."/>
            <person name="Gomez Garrido J."/>
        </authorList>
    </citation>
    <scope>NUCLEOTIDE SEQUENCE</scope>
    <source>
        <strain evidence="2">A484AB</strain>
    </source>
</reference>
<evidence type="ECO:0000313" key="3">
    <source>
        <dbReference type="Proteomes" id="UP001152795"/>
    </source>
</evidence>
<dbReference type="PANTHER" id="PTHR21319:SF53">
    <property type="entry name" value="RING FINGER AND CHY ZINC FINGER DOMAIN-CONTAINING PROTEIN 1"/>
    <property type="match status" value="1"/>
</dbReference>
<evidence type="ECO:0000313" key="2">
    <source>
        <dbReference type="EMBL" id="CAB3997133.1"/>
    </source>
</evidence>
<organism evidence="2 3">
    <name type="scientific">Paramuricea clavata</name>
    <name type="common">Red gorgonian</name>
    <name type="synonym">Violescent sea-whip</name>
    <dbReference type="NCBI Taxonomy" id="317549"/>
    <lineage>
        <taxon>Eukaryota</taxon>
        <taxon>Metazoa</taxon>
        <taxon>Cnidaria</taxon>
        <taxon>Anthozoa</taxon>
        <taxon>Octocorallia</taxon>
        <taxon>Malacalcyonacea</taxon>
        <taxon>Plexauridae</taxon>
        <taxon>Paramuricea</taxon>
    </lineage>
</organism>
<dbReference type="InterPro" id="IPR001875">
    <property type="entry name" value="DED_dom"/>
</dbReference>
<dbReference type="GO" id="GO:0016567">
    <property type="term" value="P:protein ubiquitination"/>
    <property type="evidence" value="ECO:0007669"/>
    <property type="project" value="TreeGrafter"/>
</dbReference>
<comment type="caution">
    <text evidence="2">The sequence shown here is derived from an EMBL/GenBank/DDBJ whole genome shotgun (WGS) entry which is preliminary data.</text>
</comment>
<evidence type="ECO:0000256" key="1">
    <source>
        <dbReference type="SAM" id="MobiDB-lite"/>
    </source>
</evidence>
<dbReference type="SUPFAM" id="SSF161245">
    <property type="entry name" value="Zinc hairpin stack"/>
    <property type="match status" value="1"/>
</dbReference>
<keyword evidence="3" id="KW-1185">Reference proteome</keyword>
<dbReference type="InterPro" id="IPR037274">
    <property type="entry name" value="Znf_CHY_sf"/>
</dbReference>
<dbReference type="GO" id="GO:0042981">
    <property type="term" value="P:regulation of apoptotic process"/>
    <property type="evidence" value="ECO:0007669"/>
    <property type="project" value="InterPro"/>
</dbReference>
<protein>
    <submittedName>
        <fullName evidence="2">RING finger and CHY zinc finger domain-containing 1-like</fullName>
    </submittedName>
</protein>
<dbReference type="PROSITE" id="PS50168">
    <property type="entry name" value="DED"/>
    <property type="match status" value="1"/>
</dbReference>
<dbReference type="PROSITE" id="PS51266">
    <property type="entry name" value="ZF_CHY"/>
    <property type="match status" value="1"/>
</dbReference>
<dbReference type="SUPFAM" id="SSF161219">
    <property type="entry name" value="CHY zinc finger-like"/>
    <property type="match status" value="1"/>
</dbReference>
<dbReference type="SUPFAM" id="SSF57850">
    <property type="entry name" value="RING/U-box"/>
    <property type="match status" value="1"/>
</dbReference>
<dbReference type="Proteomes" id="UP001152795">
    <property type="component" value="Unassembled WGS sequence"/>
</dbReference>
<dbReference type="InterPro" id="IPR001841">
    <property type="entry name" value="Znf_RING"/>
</dbReference>
<dbReference type="InterPro" id="IPR017921">
    <property type="entry name" value="Znf_CTCHY"/>
</dbReference>
<dbReference type="AlphaFoldDB" id="A0A6S7GYD3"/>
<dbReference type="PANTHER" id="PTHR21319">
    <property type="entry name" value="RING FINGER AND CHY ZINC FINGER DOMAIN-CONTAINING PROTEIN 1"/>
    <property type="match status" value="1"/>
</dbReference>
<dbReference type="Pfam" id="PF05495">
    <property type="entry name" value="zf-CHY"/>
    <property type="match status" value="1"/>
</dbReference>
<dbReference type="GO" id="GO:0061630">
    <property type="term" value="F:ubiquitin protein ligase activity"/>
    <property type="evidence" value="ECO:0007669"/>
    <property type="project" value="TreeGrafter"/>
</dbReference>
<dbReference type="GO" id="GO:0005634">
    <property type="term" value="C:nucleus"/>
    <property type="evidence" value="ECO:0007669"/>
    <property type="project" value="TreeGrafter"/>
</dbReference>
<dbReference type="InterPro" id="IPR037275">
    <property type="entry name" value="Znf_CTCHY_sf"/>
</dbReference>
<dbReference type="GO" id="GO:0008270">
    <property type="term" value="F:zinc ion binding"/>
    <property type="evidence" value="ECO:0007669"/>
    <property type="project" value="InterPro"/>
</dbReference>
<dbReference type="EMBL" id="CACRXK020003032">
    <property type="protein sequence ID" value="CAB3997133.1"/>
    <property type="molecule type" value="Genomic_DNA"/>
</dbReference>
<dbReference type="Gene3D" id="1.10.533.10">
    <property type="entry name" value="Death Domain, Fas"/>
    <property type="match status" value="1"/>
</dbReference>
<sequence>MHVLFILWEVECLKNDSDSDELDWDKAKLTETLDFFNLLEKYIQAGVQSMMEPQTIKRLQDEITWLKTENRKILEWVGETMVEETAKVNEKRRSELFQQIFRSNNRPINDRLHSTQDDENLDSNSSASPRGFPKPQTINESAGSRPANAPVTAAPVQQSSLGAEALVEEGSPQDEIENQGLPLSIQQDDSNGREYISLGNIPPTSVATVVYNNYKLLLLSLGHTLDSFNVVQLMQWAQNFSIENAQNTTDVFFQLDEKRVINASDLSQLCDFFSSISRMDLVHIIHKFLLGDYSLLHQIPSVTPTTMAVDGPVTDERRTTATDGTASPSTPLTSTVSNTGGSNGSKLSKFQRRYTGYNDVTNPMSPSVFWDLGQSQGDDDYSCSHYKRHCHVKFECCNYFWPCHRCHNDQSTCGRRKITSRDTKMVKCVYCDKVQQFGQFCCDCGAKFAEYFCDLCKHLTGKDNHPYHCEKCGICRVHGDCLFHCDVCGLCLDVQLRGNHKCREGSVHECCICLEDAFTGCQILPCSHKVHKDCATQTISSGMVHCPIIVEGRQLPNSRKRTGK</sequence>
<feature type="region of interest" description="Disordered" evidence="1">
    <location>
        <begin position="166"/>
        <end position="185"/>
    </location>
</feature>
<feature type="region of interest" description="Disordered" evidence="1">
    <location>
        <begin position="307"/>
        <end position="347"/>
    </location>
</feature>
<dbReference type="InterPro" id="IPR008913">
    <property type="entry name" value="Znf_CHY"/>
</dbReference>
<proteinExistence type="predicted"/>
<name>A0A6S7GYD3_PARCT</name>
<dbReference type="OrthoDB" id="411372at2759"/>
<dbReference type="PROSITE" id="PS50089">
    <property type="entry name" value="ZF_RING_2"/>
    <property type="match status" value="1"/>
</dbReference>
<dbReference type="SMART" id="SM00184">
    <property type="entry name" value="RING"/>
    <property type="match status" value="1"/>
</dbReference>
<feature type="region of interest" description="Disordered" evidence="1">
    <location>
        <begin position="107"/>
        <end position="156"/>
    </location>
</feature>
<feature type="compositionally biased region" description="Polar residues" evidence="1">
    <location>
        <begin position="321"/>
        <end position="332"/>
    </location>
</feature>
<gene>
    <name evidence="2" type="ORF">PACLA_8A031007</name>
</gene>